<dbReference type="InterPro" id="IPR056072">
    <property type="entry name" value="SNTX_MACPF/CDC-like_dom"/>
</dbReference>
<dbReference type="InterPro" id="IPR040581">
    <property type="entry name" value="Thioredoxin_11"/>
</dbReference>
<dbReference type="SMART" id="SM00060">
    <property type="entry name" value="FN3"/>
    <property type="match status" value="2"/>
</dbReference>
<evidence type="ECO:0000313" key="4">
    <source>
        <dbReference type="EMBL" id="KAJ8044962.1"/>
    </source>
</evidence>
<proteinExistence type="inferred from homology"/>
<evidence type="ECO:0000256" key="2">
    <source>
        <dbReference type="SAM" id="MobiDB-lite"/>
    </source>
</evidence>
<keyword evidence="1" id="KW-0342">GTP-binding</keyword>
<evidence type="ECO:0000259" key="3">
    <source>
        <dbReference type="PROSITE" id="PS50853"/>
    </source>
</evidence>
<feature type="domain" description="Fibronectin type-III" evidence="3">
    <location>
        <begin position="658"/>
        <end position="753"/>
    </location>
</feature>
<protein>
    <submittedName>
        <fullName evidence="4">Stonustoxin subunit alpha</fullName>
    </submittedName>
</protein>
<feature type="domain" description="Fibronectin type-III" evidence="3">
    <location>
        <begin position="562"/>
        <end position="656"/>
    </location>
</feature>
<dbReference type="Pfam" id="PF21109">
    <property type="entry name" value="Stonustoxin_helical"/>
    <property type="match status" value="1"/>
</dbReference>
<dbReference type="SUPFAM" id="SSF52540">
    <property type="entry name" value="P-loop containing nucleoside triphosphate hydrolases"/>
    <property type="match status" value="1"/>
</dbReference>
<reference evidence="4" key="1">
    <citation type="submission" date="2021-10" db="EMBL/GenBank/DDBJ databases">
        <title>Tropical sea cucumber genome reveals ecological adaptation and Cuvierian tubules defense mechanism.</title>
        <authorList>
            <person name="Chen T."/>
        </authorList>
    </citation>
    <scope>NUCLEOTIDE SEQUENCE</scope>
    <source>
        <strain evidence="4">Nanhai2018</strain>
        <tissue evidence="4">Muscle</tissue>
    </source>
</reference>
<evidence type="ECO:0000256" key="1">
    <source>
        <dbReference type="RuleBase" id="RU004560"/>
    </source>
</evidence>
<name>A0A9Q1CGM7_HOLLE</name>
<feature type="region of interest" description="Disordered" evidence="2">
    <location>
        <begin position="997"/>
        <end position="1018"/>
    </location>
</feature>
<dbReference type="GO" id="GO:0005525">
    <property type="term" value="F:GTP binding"/>
    <property type="evidence" value="ECO:0007669"/>
    <property type="project" value="UniProtKB-KW"/>
</dbReference>
<feature type="region of interest" description="Disordered" evidence="2">
    <location>
        <begin position="406"/>
        <end position="429"/>
    </location>
</feature>
<comment type="similarity">
    <text evidence="1">Belongs to the TRAFAC class TrmE-Era-EngA-EngB-Septin-like GTPase superfamily. Septin GTPase family.</text>
</comment>
<dbReference type="SUPFAM" id="SSF49265">
    <property type="entry name" value="Fibronectin type III"/>
    <property type="match status" value="1"/>
</dbReference>
<evidence type="ECO:0000313" key="5">
    <source>
        <dbReference type="Proteomes" id="UP001152320"/>
    </source>
</evidence>
<dbReference type="Pfam" id="PF00735">
    <property type="entry name" value="Septin"/>
    <property type="match status" value="1"/>
</dbReference>
<dbReference type="EMBL" id="JAIZAY010000003">
    <property type="protein sequence ID" value="KAJ8044962.1"/>
    <property type="molecule type" value="Genomic_DNA"/>
</dbReference>
<dbReference type="PANTHER" id="PTHR31594:SF14">
    <property type="entry name" value="FIBRONECTIN TYPE-III DOMAIN-CONTAINING PROTEIN"/>
    <property type="match status" value="1"/>
</dbReference>
<dbReference type="Pfam" id="PF18078">
    <property type="entry name" value="Thioredoxin_11"/>
    <property type="match status" value="1"/>
</dbReference>
<dbReference type="InterPro" id="IPR052090">
    <property type="entry name" value="Cytolytic_pore-forming_toxin"/>
</dbReference>
<gene>
    <name evidence="4" type="ORF">HOLleu_07868</name>
</gene>
<dbReference type="Gene3D" id="3.40.50.300">
    <property type="entry name" value="P-loop containing nucleotide triphosphate hydrolases"/>
    <property type="match status" value="1"/>
</dbReference>
<comment type="caution">
    <text evidence="4">The sequence shown here is derived from an EMBL/GenBank/DDBJ whole genome shotgun (WGS) entry which is preliminary data.</text>
</comment>
<dbReference type="PANTHER" id="PTHR31594">
    <property type="entry name" value="AIG1-TYPE G DOMAIN-CONTAINING PROTEIN"/>
    <property type="match status" value="1"/>
</dbReference>
<keyword evidence="5" id="KW-1185">Reference proteome</keyword>
<feature type="compositionally biased region" description="Polar residues" evidence="2">
    <location>
        <begin position="997"/>
        <end position="1011"/>
    </location>
</feature>
<dbReference type="InterPro" id="IPR003961">
    <property type="entry name" value="FN3_dom"/>
</dbReference>
<accession>A0A9Q1CGM7</accession>
<dbReference type="InterPro" id="IPR013783">
    <property type="entry name" value="Ig-like_fold"/>
</dbReference>
<organism evidence="4 5">
    <name type="scientific">Holothuria leucospilota</name>
    <name type="common">Black long sea cucumber</name>
    <name type="synonym">Mertensiothuria leucospilota</name>
    <dbReference type="NCBI Taxonomy" id="206669"/>
    <lineage>
        <taxon>Eukaryota</taxon>
        <taxon>Metazoa</taxon>
        <taxon>Echinodermata</taxon>
        <taxon>Eleutherozoa</taxon>
        <taxon>Echinozoa</taxon>
        <taxon>Holothuroidea</taxon>
        <taxon>Aspidochirotacea</taxon>
        <taxon>Aspidochirotida</taxon>
        <taxon>Holothuriidae</taxon>
        <taxon>Holothuria</taxon>
    </lineage>
</organism>
<dbReference type="Gene3D" id="2.60.40.10">
    <property type="entry name" value="Immunoglobulins"/>
    <property type="match status" value="2"/>
</dbReference>
<dbReference type="Proteomes" id="UP001152320">
    <property type="component" value="Chromosome 3"/>
</dbReference>
<dbReference type="PROSITE" id="PS50853">
    <property type="entry name" value="FN3"/>
    <property type="match status" value="2"/>
</dbReference>
<dbReference type="Pfam" id="PF00041">
    <property type="entry name" value="fn3"/>
    <property type="match status" value="2"/>
</dbReference>
<dbReference type="Pfam" id="PF24674">
    <property type="entry name" value="MACPF_SNTX"/>
    <property type="match status" value="1"/>
</dbReference>
<dbReference type="CDD" id="cd00063">
    <property type="entry name" value="FN3"/>
    <property type="match status" value="2"/>
</dbReference>
<keyword evidence="1" id="KW-0547">Nucleotide-binding</keyword>
<dbReference type="CDD" id="cd00882">
    <property type="entry name" value="Ras_like_GTPase"/>
    <property type="match status" value="1"/>
</dbReference>
<sequence>MNSRKSFPNAIRLPALNRRFSLGQLYDVRSDKLIVGKPLWSLENISKACNTRSQRSSECDILTNQTHEGKLAALGIPKGLKLSIQCNLVPLFGSARYLSSTPCSRQQERVTLKYKCTTKVEQVDVGKLIEENVKCPEVFSKGTATHVVCAIVYGGQAFFVFDKFSCSRSPANNGLREAVTKLPKLTFDEYGRLEIPKDIDSEAGGIGCQLYSDFRTPYQPNRYRDAAQLFKSLSHFVEGSGTQAVPVEVWLYPLDKLNFQAAKMVREVRNTLVSQIDTVIGRFDHKIMECNDLAKSAPAKQFPGIKKDIQEFQQLITSYKNNLQERMGPIVIRIRTGSAHDSVLEKILEENEASPFARHRLDVWVQNKHVQLQILGQSELPHSKGTEELSFSGFNSSSRSAPFSSLPYMSPSSSAESPPLSSLPTSSSLAASTSSDSDFYFGSEQNNGYNSKRKQFEVCFHVNTGGKMSLTKVMSSYLQHVNSGSLRSYALSSSLLQSNSDVYETTLKKANQFKDFVEANRFNDNINFSFAEESEDNDKPDVYITVHRDGALLEDDFQPLTAPSVVHLVRSVHDKIMFKWSEPESGRKNITFYEVFYKKSNGNFGESLQVDAQGPENSFTLDKLELGTAYDIQVRAVCELGTSKMSNVSSLSTLPATPPGKPIAAHIVPKGVHIQWAKPLEIAGDMSGKGYIITVQDVTSRKEFEVPSDPRNGEEMTLHNLNPSSNYQFRVRAVFDLGETDDSEISDVLEPEPKTIMKGELLAMSTKVKKGKPSIHRLKIKQTLHKRNDRIRKCELGQAENVVMEKVIMVVGATGAGKTTLINGLVNYILGVDWKDDFRFQLIVDDDEAKQRSQAQSQTRWITSYTLHHRNGFEVPYTLTVIDTPGFGDTSGIKRDQEITQQIRTFFTTQGNEGIDHIDAIGFVTQASLPRLTPTQRFIFDSVLALFGKDISDNIFLLVTFADGQRPPVLEGVKVAEIPYRKFFKFNNSALYAANGQQDQNWKGAGNNNSADSDEDEGSFDEMFWEMGEKSFATFFKSLNNTQSKSLVLTKDVLNERHRLETHVAGIHQHIRTGLNKLEQLRIEVDVLKRYETDIEMNKDFTYTVTEEAVKTVNIPSGTYITNCLQCNFTCHYPCSIPDDAQKMGCAAMDSSQGVCMVCPSRCVWNVHKNMTYRFEIQTITKTKTAEELKARYEAASGEKLTAEQLVKNVIDDFQSVQLQVIFYTDLVRKSLDRLKEIALKPNPLSTVEYIDILIHSEESQRSPGWKDRLKQLEDVRKQAETLQLLAKPGFDPFEEYKKMYFDMRKKGEKEENIYQTIKKMFKSFLS</sequence>
<dbReference type="InterPro" id="IPR036116">
    <property type="entry name" value="FN3_sf"/>
</dbReference>
<dbReference type="OrthoDB" id="2386367at2759"/>
<dbReference type="InterPro" id="IPR030379">
    <property type="entry name" value="G_SEPTIN_dom"/>
</dbReference>
<dbReference type="InterPro" id="IPR048997">
    <property type="entry name" value="Stonustoxin-like_helical"/>
</dbReference>
<dbReference type="InterPro" id="IPR027417">
    <property type="entry name" value="P-loop_NTPase"/>
</dbReference>